<evidence type="ECO:0000313" key="2">
    <source>
        <dbReference type="EMBL" id="GAB49117.1"/>
    </source>
</evidence>
<comment type="caution">
    <text evidence="2">The sequence shown here is derived from an EMBL/GenBank/DDBJ whole genome shotgun (WGS) entry which is preliminary data.</text>
</comment>
<organism evidence="2 3">
    <name type="scientific">Mobilicoccus pelagius NBRC 104925</name>
    <dbReference type="NCBI Taxonomy" id="1089455"/>
    <lineage>
        <taxon>Bacteria</taxon>
        <taxon>Bacillati</taxon>
        <taxon>Actinomycetota</taxon>
        <taxon>Actinomycetes</taxon>
        <taxon>Micrococcales</taxon>
        <taxon>Dermatophilaceae</taxon>
        <taxon>Mobilicoccus</taxon>
    </lineage>
</organism>
<keyword evidence="3" id="KW-1185">Reference proteome</keyword>
<feature type="compositionally biased region" description="Basic and acidic residues" evidence="1">
    <location>
        <begin position="66"/>
        <end position="78"/>
    </location>
</feature>
<dbReference type="AlphaFoldDB" id="H5UTQ9"/>
<dbReference type="RefSeq" id="WP_009483015.1">
    <property type="nucleotide sequence ID" value="NZ_BAFE01000073.1"/>
</dbReference>
<proteinExistence type="predicted"/>
<feature type="compositionally biased region" description="Basic and acidic residues" evidence="1">
    <location>
        <begin position="1"/>
        <end position="11"/>
    </location>
</feature>
<dbReference type="EMBL" id="BAFE01000073">
    <property type="protein sequence ID" value="GAB49117.1"/>
    <property type="molecule type" value="Genomic_DNA"/>
</dbReference>
<evidence type="ECO:0000256" key="1">
    <source>
        <dbReference type="SAM" id="MobiDB-lite"/>
    </source>
</evidence>
<feature type="compositionally biased region" description="Basic and acidic residues" evidence="1">
    <location>
        <begin position="28"/>
        <end position="51"/>
    </location>
</feature>
<reference evidence="2 3" key="1">
    <citation type="submission" date="2012-02" db="EMBL/GenBank/DDBJ databases">
        <title>Whole genome shotgun sequence of Mobilicoccus pelagius NBRC 104925.</title>
        <authorList>
            <person name="Yoshida Y."/>
            <person name="Hosoyama A."/>
            <person name="Tsuchikane K."/>
            <person name="Katsumata H."/>
            <person name="Yamazaki S."/>
            <person name="Fujita N."/>
        </authorList>
    </citation>
    <scope>NUCLEOTIDE SEQUENCE [LARGE SCALE GENOMIC DNA]</scope>
    <source>
        <strain evidence="2 3">NBRC 104925</strain>
    </source>
</reference>
<accession>H5UTQ9</accession>
<gene>
    <name evidence="2" type="ORF">MOPEL_096_01250</name>
</gene>
<dbReference type="Proteomes" id="UP000004367">
    <property type="component" value="Unassembled WGS sequence"/>
</dbReference>
<evidence type="ECO:0000313" key="3">
    <source>
        <dbReference type="Proteomes" id="UP000004367"/>
    </source>
</evidence>
<name>H5UTQ9_9MICO</name>
<protein>
    <submittedName>
        <fullName evidence="2">Uncharacterized protein</fullName>
    </submittedName>
</protein>
<feature type="region of interest" description="Disordered" evidence="1">
    <location>
        <begin position="1"/>
        <end position="78"/>
    </location>
</feature>
<sequence>MEPEDREVRGAEDDDEEPHRCTCPGLEGTRRGRRPGDGDGRHEREHRRDDHAEVDDEEGGTHRAAGRPEAEEGRHEPR</sequence>